<reference evidence="1" key="1">
    <citation type="journal article" date="2021" name="Nat. Commun.">
        <title>Genetic determinants of endophytism in the Arabidopsis root mycobiome.</title>
        <authorList>
            <person name="Mesny F."/>
            <person name="Miyauchi S."/>
            <person name="Thiergart T."/>
            <person name="Pickel B."/>
            <person name="Atanasova L."/>
            <person name="Karlsson M."/>
            <person name="Huettel B."/>
            <person name="Barry K.W."/>
            <person name="Haridas S."/>
            <person name="Chen C."/>
            <person name="Bauer D."/>
            <person name="Andreopoulos W."/>
            <person name="Pangilinan J."/>
            <person name="LaButti K."/>
            <person name="Riley R."/>
            <person name="Lipzen A."/>
            <person name="Clum A."/>
            <person name="Drula E."/>
            <person name="Henrissat B."/>
            <person name="Kohler A."/>
            <person name="Grigoriev I.V."/>
            <person name="Martin F.M."/>
            <person name="Hacquard S."/>
        </authorList>
    </citation>
    <scope>NUCLEOTIDE SEQUENCE</scope>
    <source>
        <strain evidence="1">MPI-CAGE-AT-0147</strain>
    </source>
</reference>
<comment type="caution">
    <text evidence="1">The sequence shown here is derived from an EMBL/GenBank/DDBJ whole genome shotgun (WGS) entry which is preliminary data.</text>
</comment>
<evidence type="ECO:0000313" key="1">
    <source>
        <dbReference type="EMBL" id="KAH7109513.1"/>
    </source>
</evidence>
<dbReference type="EMBL" id="JAGMUV010000051">
    <property type="protein sequence ID" value="KAH7109513.1"/>
    <property type="molecule type" value="Genomic_DNA"/>
</dbReference>
<gene>
    <name evidence="1" type="ORF">EDB81DRAFT_672754</name>
</gene>
<proteinExistence type="predicted"/>
<name>A0A9P9CYQ9_9HYPO</name>
<evidence type="ECO:0000313" key="2">
    <source>
        <dbReference type="Proteomes" id="UP000738349"/>
    </source>
</evidence>
<sequence length="80" mass="9056">IAASYFGDTVDNLPGFQSAWWEAREKMCYQYNKSCGWQQPCTVVTTATRSGNGTPITARATLQRSKYVGKRGFKDCWVCY</sequence>
<dbReference type="AlphaFoldDB" id="A0A9P9CYQ9"/>
<keyword evidence="2" id="KW-1185">Reference proteome</keyword>
<dbReference type="Proteomes" id="UP000738349">
    <property type="component" value="Unassembled WGS sequence"/>
</dbReference>
<protein>
    <submittedName>
        <fullName evidence="1">Uncharacterized protein</fullName>
    </submittedName>
</protein>
<organism evidence="1 2">
    <name type="scientific">Dactylonectria macrodidyma</name>
    <dbReference type="NCBI Taxonomy" id="307937"/>
    <lineage>
        <taxon>Eukaryota</taxon>
        <taxon>Fungi</taxon>
        <taxon>Dikarya</taxon>
        <taxon>Ascomycota</taxon>
        <taxon>Pezizomycotina</taxon>
        <taxon>Sordariomycetes</taxon>
        <taxon>Hypocreomycetidae</taxon>
        <taxon>Hypocreales</taxon>
        <taxon>Nectriaceae</taxon>
        <taxon>Dactylonectria</taxon>
    </lineage>
</organism>
<accession>A0A9P9CYQ9</accession>
<feature type="non-terminal residue" evidence="1">
    <location>
        <position position="1"/>
    </location>
</feature>